<dbReference type="EMBL" id="JAVIBX010000063">
    <property type="protein sequence ID" value="MDQ8834113.1"/>
    <property type="molecule type" value="Genomic_DNA"/>
</dbReference>
<reference evidence="1 2" key="1">
    <citation type="submission" date="2023-08" db="EMBL/GenBank/DDBJ databases">
        <title>Streptococcus ruminantium-associated sheep mastitis outbreak detected in Italy is distinct from bovine isolates.</title>
        <authorList>
            <person name="Rosa M.N."/>
            <person name="Vezina B."/>
            <person name="Tola S."/>
        </authorList>
    </citation>
    <scope>NUCLEOTIDE SEQUENCE [LARGE SCALE GENOMIC DNA]</scope>
    <source>
        <strain evidence="1 2">OM6730</strain>
    </source>
</reference>
<proteinExistence type="predicted"/>
<organism evidence="1 2">
    <name type="scientific">Streptococcus ruminantium</name>
    <dbReference type="NCBI Taxonomy" id="1917441"/>
    <lineage>
        <taxon>Bacteria</taxon>
        <taxon>Bacillati</taxon>
        <taxon>Bacillota</taxon>
        <taxon>Bacilli</taxon>
        <taxon>Lactobacillales</taxon>
        <taxon>Streptococcaceae</taxon>
        <taxon>Streptococcus</taxon>
    </lineage>
</organism>
<name>A0ABU1B5K4_9STRE</name>
<sequence>MIGYQVVCVDDNPTRLEWANELDCQTLLVPQVWNKKETRFQRLGVLSNV</sequence>
<evidence type="ECO:0000313" key="1">
    <source>
        <dbReference type="EMBL" id="MDQ8834113.1"/>
    </source>
</evidence>
<dbReference type="RefSeq" id="WP_308937863.1">
    <property type="nucleotide sequence ID" value="NZ_JAVIBP010000032.1"/>
</dbReference>
<comment type="caution">
    <text evidence="1">The sequence shown here is derived from an EMBL/GenBank/DDBJ whole genome shotgun (WGS) entry which is preliminary data.</text>
</comment>
<dbReference type="Proteomes" id="UP001228446">
    <property type="component" value="Unassembled WGS sequence"/>
</dbReference>
<accession>A0ABU1B5K4</accession>
<evidence type="ECO:0000313" key="2">
    <source>
        <dbReference type="Proteomes" id="UP001228446"/>
    </source>
</evidence>
<protein>
    <recommendedName>
        <fullName evidence="3">Haloacid dehalogenase</fullName>
    </recommendedName>
</protein>
<gene>
    <name evidence="1" type="ORF">RFF62_10080</name>
</gene>
<evidence type="ECO:0008006" key="3">
    <source>
        <dbReference type="Google" id="ProtNLM"/>
    </source>
</evidence>
<keyword evidence="2" id="KW-1185">Reference proteome</keyword>